<keyword evidence="8" id="KW-0915">Sodium</keyword>
<comment type="subcellular location">
    <subcellularLocation>
        <location evidence="1">Membrane</location>
        <topology evidence="1">Multi-pass membrane protein</topology>
    </subcellularLocation>
</comment>
<feature type="binding site" evidence="8">
    <location>
        <position position="83"/>
    </location>
    <ligand>
        <name>Na(+)</name>
        <dbReference type="ChEBI" id="CHEBI:29101"/>
        <label>1</label>
    </ligand>
</feature>
<feature type="transmembrane region" description="Helical" evidence="12">
    <location>
        <begin position="470"/>
        <end position="495"/>
    </location>
</feature>
<evidence type="ECO:0000256" key="8">
    <source>
        <dbReference type="PIRSR" id="PIRSR600175-1"/>
    </source>
</evidence>
<evidence type="ECO:0000256" key="2">
    <source>
        <dbReference type="ARBA" id="ARBA00006459"/>
    </source>
</evidence>
<dbReference type="Proteomes" id="UP000440578">
    <property type="component" value="Unassembled WGS sequence"/>
</dbReference>
<dbReference type="PROSITE" id="PS00610">
    <property type="entry name" value="NA_NEUROTRAN_SYMP_1"/>
    <property type="match status" value="1"/>
</dbReference>
<feature type="binding site" evidence="8">
    <location>
        <position position="440"/>
    </location>
    <ligand>
        <name>Na(+)</name>
        <dbReference type="ChEBI" id="CHEBI:29101"/>
        <label>1</label>
    </ligand>
</feature>
<comment type="similarity">
    <text evidence="2 10">Belongs to the sodium:neurotransmitter symporter (SNF) (TC 2.A.22) family.</text>
</comment>
<feature type="region of interest" description="Disordered" evidence="11">
    <location>
        <begin position="1"/>
        <end position="65"/>
    </location>
</feature>
<feature type="transmembrane region" description="Helical" evidence="12">
    <location>
        <begin position="287"/>
        <end position="307"/>
    </location>
</feature>
<dbReference type="PANTHER" id="PTHR11616:SF240">
    <property type="entry name" value="BLOATED TUBULES, ISOFORM B-RELATED"/>
    <property type="match status" value="1"/>
</dbReference>
<feature type="transmembrane region" description="Helical" evidence="12">
    <location>
        <begin position="336"/>
        <end position="357"/>
    </location>
</feature>
<keyword evidence="4 10" id="KW-0812">Transmembrane</keyword>
<keyword evidence="6 12" id="KW-1133">Transmembrane helix</keyword>
<dbReference type="OrthoDB" id="6581954at2759"/>
<gene>
    <name evidence="13" type="primary">SLC6A5_4</name>
    <name evidence="13" type="ORF">FJT64_021168</name>
</gene>
<reference evidence="13 14" key="1">
    <citation type="submission" date="2019-07" db="EMBL/GenBank/DDBJ databases">
        <title>Draft genome assembly of a fouling barnacle, Amphibalanus amphitrite (Darwin, 1854): The first reference genome for Thecostraca.</title>
        <authorList>
            <person name="Kim W."/>
        </authorList>
    </citation>
    <scope>NUCLEOTIDE SEQUENCE [LARGE SCALE GENOMIC DNA]</scope>
    <source>
        <strain evidence="13">SNU_AA5</strain>
        <tissue evidence="13">Soma without cirri and trophi</tissue>
    </source>
</reference>
<keyword evidence="7 12" id="KW-0472">Membrane</keyword>
<dbReference type="SUPFAM" id="SSF161070">
    <property type="entry name" value="SNF-like"/>
    <property type="match status" value="1"/>
</dbReference>
<evidence type="ECO:0000256" key="5">
    <source>
        <dbReference type="ARBA" id="ARBA00022847"/>
    </source>
</evidence>
<keyword evidence="8" id="KW-0479">Metal-binding</keyword>
<dbReference type="Pfam" id="PF00209">
    <property type="entry name" value="SNF"/>
    <property type="match status" value="1"/>
</dbReference>
<evidence type="ECO:0000313" key="13">
    <source>
        <dbReference type="EMBL" id="KAF0307522.1"/>
    </source>
</evidence>
<evidence type="ECO:0000256" key="11">
    <source>
        <dbReference type="SAM" id="MobiDB-lite"/>
    </source>
</evidence>
<dbReference type="PROSITE" id="PS50267">
    <property type="entry name" value="NA_NEUROTRAN_SYMP_3"/>
    <property type="match status" value="1"/>
</dbReference>
<feature type="transmembrane region" description="Helical" evidence="12">
    <location>
        <begin position="501"/>
        <end position="523"/>
    </location>
</feature>
<evidence type="ECO:0000256" key="6">
    <source>
        <dbReference type="ARBA" id="ARBA00022989"/>
    </source>
</evidence>
<evidence type="ECO:0000256" key="10">
    <source>
        <dbReference type="RuleBase" id="RU003732"/>
    </source>
</evidence>
<feature type="binding site" evidence="8">
    <location>
        <position position="444"/>
    </location>
    <ligand>
        <name>Na(+)</name>
        <dbReference type="ChEBI" id="CHEBI:29101"/>
        <label>1</label>
    </ligand>
</feature>
<proteinExistence type="inferred from homology"/>
<keyword evidence="5 10" id="KW-0769">Symport</keyword>
<keyword evidence="3 10" id="KW-0813">Transport</keyword>
<name>A0A6A4WZ80_AMPAM</name>
<feature type="transmembrane region" description="Helical" evidence="12">
    <location>
        <begin position="104"/>
        <end position="126"/>
    </location>
</feature>
<accession>A0A6A4WZ80</accession>
<feature type="compositionally biased region" description="Low complexity" evidence="11">
    <location>
        <begin position="12"/>
        <end position="30"/>
    </location>
</feature>
<dbReference type="EMBL" id="VIIS01000565">
    <property type="protein sequence ID" value="KAF0307522.1"/>
    <property type="molecule type" value="Genomic_DNA"/>
</dbReference>
<dbReference type="GO" id="GO:0005886">
    <property type="term" value="C:plasma membrane"/>
    <property type="evidence" value="ECO:0007669"/>
    <property type="project" value="TreeGrafter"/>
</dbReference>
<evidence type="ECO:0000256" key="12">
    <source>
        <dbReference type="SAM" id="Phobius"/>
    </source>
</evidence>
<dbReference type="GO" id="GO:0015375">
    <property type="term" value="F:glycine:sodium symporter activity"/>
    <property type="evidence" value="ECO:0007669"/>
    <property type="project" value="TreeGrafter"/>
</dbReference>
<feature type="transmembrane region" description="Helical" evidence="12">
    <location>
        <begin position="544"/>
        <end position="566"/>
    </location>
</feature>
<dbReference type="PRINTS" id="PR00176">
    <property type="entry name" value="NANEUSMPORT"/>
</dbReference>
<dbReference type="InterPro" id="IPR000175">
    <property type="entry name" value="Na/ntran_symport"/>
</dbReference>
<dbReference type="GO" id="GO:0046872">
    <property type="term" value="F:metal ion binding"/>
    <property type="evidence" value="ECO:0007669"/>
    <property type="project" value="UniProtKB-KW"/>
</dbReference>
<dbReference type="AlphaFoldDB" id="A0A6A4WZ80"/>
<protein>
    <recommendedName>
        <fullName evidence="10">Transporter</fullName>
    </recommendedName>
</protein>
<sequence>MASLAPPSYSEAVGAPSGAAPPAKGFDPAAAVPPDPASTPHRTSVAAPPAAPPADDDEEQADSSRRGTWGSQLEFLLSCLSYAVGLGNIWRFPYLCYQNGGGAFLIPYVIMLFCTGVPLFFFELTMGQFTSQGPIGIWSVSPLFQGIGYAMFVISLTIGIYYNMILAWTIFYVYSSLTSSLPWDGCDNWWNTEGCHVFQPEPCTAGDGANDTEGCVQSGGQRLWNTSGSIGTHRMPADEFFHNYMLQITDGIDDLGAFRWPLALCLLSAWTIVFLAMVKGVKTYGKAVYFTAIFPYLILVCLLARAATLPGYMEGIYFYITPRWEKLAHVKVWADAAIQIFFSLGHSWGGLIALSAYNKFHNNHFRDAIIISCGNCLTSFFAGFVIFGIVGFMAHELGVKVEDVAAQGPGLAFIAYPEAVSRLPVAPLWSICFFAMLLTLGVGSQFTMMETVVSTVVDLAPDRLRAKQTWVLLGCCLFMFFCGLPMCTSGGLYILTLMDNYAGTFSALIVGMTEVLVVAHIYGADRLLDNIRTMIGHYPFHYSWWKWAWKVVSPTIVTALLLFTWIDHKPIQYGDY</sequence>
<comment type="caution">
    <text evidence="13">The sequence shown here is derived from an EMBL/GenBank/DDBJ whole genome shotgun (WGS) entry which is preliminary data.</text>
</comment>
<evidence type="ECO:0000256" key="3">
    <source>
        <dbReference type="ARBA" id="ARBA00022448"/>
    </source>
</evidence>
<feature type="transmembrane region" description="Helical" evidence="12">
    <location>
        <begin position="428"/>
        <end position="449"/>
    </location>
</feature>
<feature type="binding site" evidence="8">
    <location>
        <position position="88"/>
    </location>
    <ligand>
        <name>Na(+)</name>
        <dbReference type="ChEBI" id="CHEBI:29101"/>
        <label>1</label>
    </ligand>
</feature>
<evidence type="ECO:0000256" key="4">
    <source>
        <dbReference type="ARBA" id="ARBA00022692"/>
    </source>
</evidence>
<feature type="binding site" evidence="8">
    <location>
        <position position="375"/>
    </location>
    <ligand>
        <name>Na(+)</name>
        <dbReference type="ChEBI" id="CHEBI:29101"/>
        <label>1</label>
    </ligand>
</feature>
<evidence type="ECO:0000313" key="14">
    <source>
        <dbReference type="Proteomes" id="UP000440578"/>
    </source>
</evidence>
<dbReference type="PROSITE" id="PS00754">
    <property type="entry name" value="NA_NEUROTRAN_SYMP_2"/>
    <property type="match status" value="1"/>
</dbReference>
<evidence type="ECO:0000256" key="7">
    <source>
        <dbReference type="ARBA" id="ARBA00023136"/>
    </source>
</evidence>
<feature type="disulfide bond" evidence="9">
    <location>
        <begin position="186"/>
        <end position="195"/>
    </location>
</feature>
<feature type="transmembrane region" description="Helical" evidence="12">
    <location>
        <begin position="147"/>
        <end position="174"/>
    </location>
</feature>
<evidence type="ECO:0000256" key="9">
    <source>
        <dbReference type="PIRSR" id="PIRSR600175-2"/>
    </source>
</evidence>
<feature type="transmembrane region" description="Helical" evidence="12">
    <location>
        <begin position="260"/>
        <end position="278"/>
    </location>
</feature>
<dbReference type="PANTHER" id="PTHR11616">
    <property type="entry name" value="SODIUM/CHLORIDE DEPENDENT TRANSPORTER"/>
    <property type="match status" value="1"/>
</dbReference>
<feature type="binding site" evidence="8">
    <location>
        <position position="84"/>
    </location>
    <ligand>
        <name>Na(+)</name>
        <dbReference type="ChEBI" id="CHEBI:29101"/>
        <label>1</label>
    </ligand>
</feature>
<organism evidence="13 14">
    <name type="scientific">Amphibalanus amphitrite</name>
    <name type="common">Striped barnacle</name>
    <name type="synonym">Balanus amphitrite</name>
    <dbReference type="NCBI Taxonomy" id="1232801"/>
    <lineage>
        <taxon>Eukaryota</taxon>
        <taxon>Metazoa</taxon>
        <taxon>Ecdysozoa</taxon>
        <taxon>Arthropoda</taxon>
        <taxon>Crustacea</taxon>
        <taxon>Multicrustacea</taxon>
        <taxon>Cirripedia</taxon>
        <taxon>Thoracica</taxon>
        <taxon>Thoracicalcarea</taxon>
        <taxon>Balanomorpha</taxon>
        <taxon>Balanoidea</taxon>
        <taxon>Balanidae</taxon>
        <taxon>Amphibalaninae</taxon>
        <taxon>Amphibalanus</taxon>
    </lineage>
</organism>
<keyword evidence="9" id="KW-1015">Disulfide bond</keyword>
<feature type="binding site" evidence="8">
    <location>
        <position position="343"/>
    </location>
    <ligand>
        <name>Na(+)</name>
        <dbReference type="ChEBI" id="CHEBI:29101"/>
        <label>1</label>
    </ligand>
</feature>
<feature type="transmembrane region" description="Helical" evidence="12">
    <location>
        <begin position="369"/>
        <end position="394"/>
    </location>
</feature>
<dbReference type="InterPro" id="IPR037272">
    <property type="entry name" value="SNS_sf"/>
</dbReference>
<evidence type="ECO:0000256" key="1">
    <source>
        <dbReference type="ARBA" id="ARBA00004141"/>
    </source>
</evidence>
<keyword evidence="14" id="KW-1185">Reference proteome</keyword>